<dbReference type="SUPFAM" id="SSF69304">
    <property type="entry name" value="Tricorn protease N-terminal domain"/>
    <property type="match status" value="1"/>
</dbReference>
<name>A0A9W8HQQ5_9FUNG</name>
<reference evidence="2" key="1">
    <citation type="submission" date="2022-07" db="EMBL/GenBank/DDBJ databases">
        <title>Phylogenomic reconstructions and comparative analyses of Kickxellomycotina fungi.</title>
        <authorList>
            <person name="Reynolds N.K."/>
            <person name="Stajich J.E."/>
            <person name="Barry K."/>
            <person name="Grigoriev I.V."/>
            <person name="Crous P."/>
            <person name="Smith M.E."/>
        </authorList>
    </citation>
    <scope>NUCLEOTIDE SEQUENCE</scope>
    <source>
        <strain evidence="2">NRRL 1565</strain>
    </source>
</reference>
<feature type="chain" id="PRO_5040790832" evidence="1">
    <location>
        <begin position="22"/>
        <end position="281"/>
    </location>
</feature>
<gene>
    <name evidence="2" type="primary">dpp5_6</name>
    <name evidence="2" type="ORF">H4R20_005971</name>
</gene>
<feature type="signal peptide" evidence="1">
    <location>
        <begin position="1"/>
        <end position="21"/>
    </location>
</feature>
<comment type="caution">
    <text evidence="2">The sequence shown here is derived from an EMBL/GenBank/DDBJ whole genome shotgun (WGS) entry which is preliminary data.</text>
</comment>
<evidence type="ECO:0000313" key="3">
    <source>
        <dbReference type="Proteomes" id="UP001140094"/>
    </source>
</evidence>
<dbReference type="InterPro" id="IPR011042">
    <property type="entry name" value="6-blade_b-propeller_TolB-like"/>
</dbReference>
<evidence type="ECO:0000313" key="2">
    <source>
        <dbReference type="EMBL" id="KAJ2795168.1"/>
    </source>
</evidence>
<accession>A0A9W8HQQ5</accession>
<protein>
    <submittedName>
        <fullName evidence="2">Dipeptidyl-peptidase 5</fullName>
    </submittedName>
</protein>
<organism evidence="2 3">
    <name type="scientific">Coemansia guatemalensis</name>
    <dbReference type="NCBI Taxonomy" id="2761395"/>
    <lineage>
        <taxon>Eukaryota</taxon>
        <taxon>Fungi</taxon>
        <taxon>Fungi incertae sedis</taxon>
        <taxon>Zoopagomycota</taxon>
        <taxon>Kickxellomycotina</taxon>
        <taxon>Kickxellomycetes</taxon>
        <taxon>Kickxellales</taxon>
        <taxon>Kickxellaceae</taxon>
        <taxon>Coemansia</taxon>
    </lineage>
</organism>
<proteinExistence type="predicted"/>
<evidence type="ECO:0000256" key="1">
    <source>
        <dbReference type="SAM" id="SignalP"/>
    </source>
</evidence>
<dbReference type="AlphaFoldDB" id="A0A9W8HQQ5"/>
<dbReference type="OrthoDB" id="416344at2759"/>
<dbReference type="Proteomes" id="UP001140094">
    <property type="component" value="Unassembled WGS sequence"/>
</dbReference>
<feature type="non-terminal residue" evidence="2">
    <location>
        <position position="281"/>
    </location>
</feature>
<dbReference type="Gene3D" id="2.120.10.30">
    <property type="entry name" value="TolB, C-terminal domain"/>
    <property type="match status" value="1"/>
</dbReference>
<keyword evidence="1" id="KW-0732">Signal</keyword>
<dbReference type="EMBL" id="JANBUO010002280">
    <property type="protein sequence ID" value="KAJ2795168.1"/>
    <property type="molecule type" value="Genomic_DNA"/>
</dbReference>
<keyword evidence="3" id="KW-1185">Reference proteome</keyword>
<sequence>MWAISHIIILYAATLLRGTSGENGNGIGSHVNNTQPLTVELFHSLHRIGAPAVSPDGTRVLFTQVHYIEEVNKSATFISMVDIASGETVQITEDRAGLSFNNPMWFDDATIGYMHNGTLYQSPLDGEASAVFTPPVDISSVAFRAPSLLTFIASVHPNSTLAESRELKRAAANRRDSAQVYTNLWVRHWDKWMTLEKPTLFAVQIDRKEDGWAVGTETDLLQNMPLCEDPLVRWSVEDYTVDLQGEHVAFVVRRPGHDMAWSTDVDIYLTPTSASQPQLLT</sequence>